<gene>
    <name evidence="5" type="primary">xly_3</name>
    <name evidence="5" type="ORF">Pan54_29490</name>
</gene>
<feature type="domain" description="DUF1553" evidence="2">
    <location>
        <begin position="689"/>
        <end position="931"/>
    </location>
</feature>
<keyword evidence="6" id="KW-1185">Reference proteome</keyword>
<dbReference type="InterPro" id="IPR011429">
    <property type="entry name" value="Cyt_c_Planctomycete-type"/>
</dbReference>
<protein>
    <submittedName>
        <fullName evidence="5">Xanthan lyase</fullName>
        <ecNumber evidence="5">4.2.2.12</ecNumber>
    </submittedName>
</protein>
<dbReference type="InterPro" id="IPR033803">
    <property type="entry name" value="CBD-like_Golvesin-Xly"/>
</dbReference>
<proteinExistence type="predicted"/>
<dbReference type="EMBL" id="SJPG01000001">
    <property type="protein sequence ID" value="TWT62208.1"/>
    <property type="molecule type" value="Genomic_DNA"/>
</dbReference>
<organism evidence="5 6">
    <name type="scientific">Rubinisphaera italica</name>
    <dbReference type="NCBI Taxonomy" id="2527969"/>
    <lineage>
        <taxon>Bacteria</taxon>
        <taxon>Pseudomonadati</taxon>
        <taxon>Planctomycetota</taxon>
        <taxon>Planctomycetia</taxon>
        <taxon>Planctomycetales</taxon>
        <taxon>Planctomycetaceae</taxon>
        <taxon>Rubinisphaera</taxon>
    </lineage>
</organism>
<dbReference type="PANTHER" id="PTHR35889:SF3">
    <property type="entry name" value="F-BOX DOMAIN-CONTAINING PROTEIN"/>
    <property type="match status" value="1"/>
</dbReference>
<feature type="domain" description="Cytochrome C Planctomycete-type" evidence="3">
    <location>
        <begin position="53"/>
        <end position="111"/>
    </location>
</feature>
<dbReference type="EC" id="4.2.2.12" evidence="5"/>
<sequence length="962" mass="108310">MQAQKYPVNMLVRILLLLVVSQFLNSEISAEEPTSEQLDFFEKKIRPVLVTHCYECHAADSKNLQGGLLLDSRDGLLTGGDSGPAVVPNDIDESLLISALKFDSFEMPPKGKLPEHVIADFEHWVRDGAADPREAITTTGKPREIDIEAGRSHWAYQPVSNPAIPEVYDQSWPANEIDHFILARLEAASHKPTKDADKEVLIRRLYFSLIGLPPTPVEIEAFVNNPSPQAYEQVVDELLNSPHFGERWGRHWLDVVRYAESVTLRGFVMPEAWRYRDYVIDTFNDDRPYDQFVIEQLAGDLIDSTSLEQRQRNLIATTFLTMGNSNLEDQDKQKLEMDFVDEQLDVISRGFLAQTITCARCHDHKFDPIPTRDYYAMAGILKNVKALNHANISKWIEVPLPVSNEVRQKLDAHNASVTALETSIAKLKSQLPANQNTTPKYQIVAVADLPGIVVDDSEARKVGTWKDSQSFKNYVGDGYCHDEANGKGDKTITFLPKLPKDGRYEVRFAYSHSVNRAVDVPITVFSADGEKRILLNQKQPPKIDGRFVSLGTYRFEVAGQSFVLVENKGTTGHVIADAVQFLPVDESELADQKSSNQSSTKEEETQLAELQKFESIEQEIQSLEVKLKKLEKSAPVIPKTMTVLEEDKGEDLPIHIRGNVHNLGEIAPRGVLQVANYGAAPMMPSDESGRLELAKWMADPEHPLTSQVMTNRVWHWLFGVGLVRTVDNFGTTGESPSHPELLDYLSTRFVEEGWSVKKLIRSIVMSRTYRLSSVGTTPATDPENRLLSHCHRNRLDAESLRDAMLSISGQLDLTPGGRTFPENLSSDYGFQFKEPLRSVYAPVFRNSLPEIFEAFDFANPSMVSGRRNVSTVAPQALFLMNHPFVRKQASKTATQLLSESFDDADSRIDHAYMLTIARHPTNTERKISRDFIESTTQLSSSQEAWTQFVQSLFSSLEFRYLK</sequence>
<feature type="domain" description="DUF1549" evidence="1">
    <location>
        <begin position="176"/>
        <end position="385"/>
    </location>
</feature>
<dbReference type="InterPro" id="IPR011444">
    <property type="entry name" value="DUF1549"/>
</dbReference>
<dbReference type="Pfam" id="PF25275">
    <property type="entry name" value="Golvesin_C"/>
    <property type="match status" value="1"/>
</dbReference>
<dbReference type="AlphaFoldDB" id="A0A5C5XHP2"/>
<dbReference type="InterPro" id="IPR022655">
    <property type="entry name" value="DUF1553"/>
</dbReference>
<evidence type="ECO:0000259" key="4">
    <source>
        <dbReference type="Pfam" id="PF25275"/>
    </source>
</evidence>
<keyword evidence="5" id="KW-0456">Lyase</keyword>
<dbReference type="Pfam" id="PF07587">
    <property type="entry name" value="PSD1"/>
    <property type="match status" value="1"/>
</dbReference>
<accession>A0A5C5XHP2</accession>
<evidence type="ECO:0000259" key="2">
    <source>
        <dbReference type="Pfam" id="PF07587"/>
    </source>
</evidence>
<evidence type="ECO:0000313" key="6">
    <source>
        <dbReference type="Proteomes" id="UP000316095"/>
    </source>
</evidence>
<dbReference type="Proteomes" id="UP000316095">
    <property type="component" value="Unassembled WGS sequence"/>
</dbReference>
<dbReference type="Pfam" id="PF07635">
    <property type="entry name" value="PSCyt1"/>
    <property type="match status" value="1"/>
</dbReference>
<dbReference type="Pfam" id="PF07583">
    <property type="entry name" value="PSCyt2"/>
    <property type="match status" value="1"/>
</dbReference>
<feature type="domain" description="Golvesin/Xly CBD-like" evidence="4">
    <location>
        <begin position="453"/>
        <end position="581"/>
    </location>
</feature>
<reference evidence="5 6" key="1">
    <citation type="submission" date="2019-02" db="EMBL/GenBank/DDBJ databases">
        <title>Deep-cultivation of Planctomycetes and their phenomic and genomic characterization uncovers novel biology.</title>
        <authorList>
            <person name="Wiegand S."/>
            <person name="Jogler M."/>
            <person name="Boedeker C."/>
            <person name="Pinto D."/>
            <person name="Vollmers J."/>
            <person name="Rivas-Marin E."/>
            <person name="Kohn T."/>
            <person name="Peeters S.H."/>
            <person name="Heuer A."/>
            <person name="Rast P."/>
            <person name="Oberbeckmann S."/>
            <person name="Bunk B."/>
            <person name="Jeske O."/>
            <person name="Meyerdierks A."/>
            <person name="Storesund J.E."/>
            <person name="Kallscheuer N."/>
            <person name="Luecker S."/>
            <person name="Lage O.M."/>
            <person name="Pohl T."/>
            <person name="Merkel B.J."/>
            <person name="Hornburger P."/>
            <person name="Mueller R.-W."/>
            <person name="Bruemmer F."/>
            <person name="Labrenz M."/>
            <person name="Spormann A.M."/>
            <person name="Op Den Camp H."/>
            <person name="Overmann J."/>
            <person name="Amann R."/>
            <person name="Jetten M.S.M."/>
            <person name="Mascher T."/>
            <person name="Medema M.H."/>
            <person name="Devos D.P."/>
            <person name="Kaster A.-K."/>
            <person name="Ovreas L."/>
            <person name="Rohde M."/>
            <person name="Galperin M.Y."/>
            <person name="Jogler C."/>
        </authorList>
    </citation>
    <scope>NUCLEOTIDE SEQUENCE [LARGE SCALE GENOMIC DNA]</scope>
    <source>
        <strain evidence="5 6">Pan54</strain>
    </source>
</reference>
<evidence type="ECO:0000313" key="5">
    <source>
        <dbReference type="EMBL" id="TWT62208.1"/>
    </source>
</evidence>
<name>A0A5C5XHP2_9PLAN</name>
<dbReference type="PANTHER" id="PTHR35889">
    <property type="entry name" value="CYCLOINULO-OLIGOSACCHARIDE FRUCTANOTRANSFERASE-RELATED"/>
    <property type="match status" value="1"/>
</dbReference>
<comment type="caution">
    <text evidence="5">The sequence shown here is derived from an EMBL/GenBank/DDBJ whole genome shotgun (WGS) entry which is preliminary data.</text>
</comment>
<dbReference type="GO" id="GO:0047492">
    <property type="term" value="F:xanthan lyase activity"/>
    <property type="evidence" value="ECO:0007669"/>
    <property type="project" value="UniProtKB-EC"/>
</dbReference>
<evidence type="ECO:0000259" key="3">
    <source>
        <dbReference type="Pfam" id="PF07635"/>
    </source>
</evidence>
<dbReference type="RefSeq" id="WP_207310142.1">
    <property type="nucleotide sequence ID" value="NZ_SJPG01000001.1"/>
</dbReference>
<evidence type="ECO:0000259" key="1">
    <source>
        <dbReference type="Pfam" id="PF07583"/>
    </source>
</evidence>